<organism evidence="1 2">
    <name type="scientific">Metarhizium rileyi (strain RCEF 4871)</name>
    <name type="common">Nomuraea rileyi</name>
    <dbReference type="NCBI Taxonomy" id="1649241"/>
    <lineage>
        <taxon>Eukaryota</taxon>
        <taxon>Fungi</taxon>
        <taxon>Dikarya</taxon>
        <taxon>Ascomycota</taxon>
        <taxon>Pezizomycotina</taxon>
        <taxon>Sordariomycetes</taxon>
        <taxon>Hypocreomycetidae</taxon>
        <taxon>Hypocreales</taxon>
        <taxon>Clavicipitaceae</taxon>
        <taxon>Metarhizium</taxon>
    </lineage>
</organism>
<name>A0A166YRH5_METRR</name>
<keyword evidence="2" id="KW-1185">Reference proteome</keyword>
<accession>A0A166YRH5</accession>
<comment type="caution">
    <text evidence="1">The sequence shown here is derived from an EMBL/GenBank/DDBJ whole genome shotgun (WGS) entry which is preliminary data.</text>
</comment>
<dbReference type="STRING" id="1081105.A0A166YRH5"/>
<dbReference type="Pfam" id="PF01633">
    <property type="entry name" value="Choline_kinase"/>
    <property type="match status" value="1"/>
</dbReference>
<proteinExistence type="predicted"/>
<gene>
    <name evidence="1" type="ORF">NOR_07205</name>
</gene>
<dbReference type="PANTHER" id="PTHR21310:SF15">
    <property type="entry name" value="AMINOGLYCOSIDE PHOSPHOTRANSFERASE DOMAIN-CONTAINING PROTEIN"/>
    <property type="match status" value="1"/>
</dbReference>
<dbReference type="Gene3D" id="3.90.1200.10">
    <property type="match status" value="1"/>
</dbReference>
<dbReference type="OMA" id="WEYAEFF"/>
<evidence type="ECO:0000313" key="1">
    <source>
        <dbReference type="EMBL" id="OAA37189.1"/>
    </source>
</evidence>
<dbReference type="OrthoDB" id="2906425at2759"/>
<dbReference type="PANTHER" id="PTHR21310">
    <property type="entry name" value="AMINOGLYCOSIDE PHOSPHOTRANSFERASE-RELATED-RELATED"/>
    <property type="match status" value="1"/>
</dbReference>
<dbReference type="SUPFAM" id="SSF56112">
    <property type="entry name" value="Protein kinase-like (PK-like)"/>
    <property type="match status" value="1"/>
</dbReference>
<sequence length="185" mass="21050">MSFNLGFTVYADFEDDGAYYLVTEFIQGVELNDLPLEKKALVMEELEQHLHTLHNLRSTTIGGPSGLLIPPRSVMESMNQDLWVLQPSGSEEEYIFCHNDLSEYNIIVNPETFKIAAIIDWEHAGFFPKYFEAPIYTRHGPDAKLINDKNHVARLLEFLRPQSVDTTVQSSRGRVEKSTELSTAT</sequence>
<dbReference type="InterPro" id="IPR051678">
    <property type="entry name" value="AGP_Transferase"/>
</dbReference>
<reference evidence="1 2" key="1">
    <citation type="journal article" date="2016" name="Genome Biol. Evol.">
        <title>Divergent and convergent evolution of fungal pathogenicity.</title>
        <authorList>
            <person name="Shang Y."/>
            <person name="Xiao G."/>
            <person name="Zheng P."/>
            <person name="Cen K."/>
            <person name="Zhan S."/>
            <person name="Wang C."/>
        </authorList>
    </citation>
    <scope>NUCLEOTIDE SEQUENCE [LARGE SCALE GENOMIC DNA]</scope>
    <source>
        <strain evidence="1 2">RCEF 4871</strain>
    </source>
</reference>
<dbReference type="InterPro" id="IPR011009">
    <property type="entry name" value="Kinase-like_dom_sf"/>
</dbReference>
<dbReference type="EMBL" id="AZHC01000031">
    <property type="protein sequence ID" value="OAA37189.1"/>
    <property type="molecule type" value="Genomic_DNA"/>
</dbReference>
<dbReference type="Proteomes" id="UP000243498">
    <property type="component" value="Unassembled WGS sequence"/>
</dbReference>
<dbReference type="AlphaFoldDB" id="A0A166YRH5"/>
<protein>
    <submittedName>
        <fullName evidence="1">Protein kinase-like domain protein</fullName>
    </submittedName>
</protein>
<evidence type="ECO:0000313" key="2">
    <source>
        <dbReference type="Proteomes" id="UP000243498"/>
    </source>
</evidence>